<evidence type="ECO:0008006" key="4">
    <source>
        <dbReference type="Google" id="ProtNLM"/>
    </source>
</evidence>
<proteinExistence type="predicted"/>
<organism evidence="2 3">
    <name type="scientific">Dothistroma septosporum (strain NZE10 / CBS 128990)</name>
    <name type="common">Red band needle blight fungus</name>
    <name type="synonym">Mycosphaerella pini</name>
    <dbReference type="NCBI Taxonomy" id="675120"/>
    <lineage>
        <taxon>Eukaryota</taxon>
        <taxon>Fungi</taxon>
        <taxon>Dikarya</taxon>
        <taxon>Ascomycota</taxon>
        <taxon>Pezizomycotina</taxon>
        <taxon>Dothideomycetes</taxon>
        <taxon>Dothideomycetidae</taxon>
        <taxon>Mycosphaerellales</taxon>
        <taxon>Mycosphaerellaceae</taxon>
        <taxon>Dothistroma</taxon>
    </lineage>
</organism>
<accession>N1PFK4</accession>
<reference evidence="3" key="1">
    <citation type="journal article" date="2012" name="PLoS Genet.">
        <title>The genomes of the fungal plant pathogens Cladosporium fulvum and Dothistroma septosporum reveal adaptation to different hosts and lifestyles but also signatures of common ancestry.</title>
        <authorList>
            <person name="de Wit P.J.G.M."/>
            <person name="van der Burgt A."/>
            <person name="Oekmen B."/>
            <person name="Stergiopoulos I."/>
            <person name="Abd-Elsalam K.A."/>
            <person name="Aerts A.L."/>
            <person name="Bahkali A.H."/>
            <person name="Beenen H.G."/>
            <person name="Chettri P."/>
            <person name="Cox M.P."/>
            <person name="Datema E."/>
            <person name="de Vries R.P."/>
            <person name="Dhillon B."/>
            <person name="Ganley A.R."/>
            <person name="Griffiths S.A."/>
            <person name="Guo Y."/>
            <person name="Hamelin R.C."/>
            <person name="Henrissat B."/>
            <person name="Kabir M.S."/>
            <person name="Jashni M.K."/>
            <person name="Kema G."/>
            <person name="Klaubauf S."/>
            <person name="Lapidus A."/>
            <person name="Levasseur A."/>
            <person name="Lindquist E."/>
            <person name="Mehrabi R."/>
            <person name="Ohm R.A."/>
            <person name="Owen T.J."/>
            <person name="Salamov A."/>
            <person name="Schwelm A."/>
            <person name="Schijlen E."/>
            <person name="Sun H."/>
            <person name="van den Burg H.A."/>
            <person name="van Ham R.C.H.J."/>
            <person name="Zhang S."/>
            <person name="Goodwin S.B."/>
            <person name="Grigoriev I.V."/>
            <person name="Collemare J."/>
            <person name="Bradshaw R.E."/>
        </authorList>
    </citation>
    <scope>NUCLEOTIDE SEQUENCE [LARGE SCALE GENOMIC DNA]</scope>
    <source>
        <strain evidence="3">NZE10 / CBS 128990</strain>
    </source>
</reference>
<dbReference type="Proteomes" id="UP000016933">
    <property type="component" value="Unassembled WGS sequence"/>
</dbReference>
<gene>
    <name evidence="2" type="ORF">DOTSEDRAFT_90970</name>
</gene>
<dbReference type="HOGENOM" id="CLU_1992588_0_0_1"/>
<dbReference type="OMA" id="QWAVIRT"/>
<feature type="compositionally biased region" description="Basic residues" evidence="1">
    <location>
        <begin position="70"/>
        <end position="79"/>
    </location>
</feature>
<dbReference type="OrthoDB" id="3650424at2759"/>
<sequence length="125" mass="13777">MTTLNLTARELDMLKAVGRYINTSTVDWNVLAPELGFPTPKRCRDKWYPLRDKLFGGAVEEKAAANGGSARKKALSKRKAAGEEGTPSKKKKTKKDVDVNEAEGDDEDTKTPVKAEPQAEEDELI</sequence>
<name>N1PFK4_DOTSN</name>
<feature type="compositionally biased region" description="Acidic residues" evidence="1">
    <location>
        <begin position="99"/>
        <end position="108"/>
    </location>
</feature>
<evidence type="ECO:0000256" key="1">
    <source>
        <dbReference type="SAM" id="MobiDB-lite"/>
    </source>
</evidence>
<protein>
    <recommendedName>
        <fullName evidence="4">Myb-like domain-containing protein</fullName>
    </recommendedName>
</protein>
<reference evidence="2 3" key="2">
    <citation type="journal article" date="2012" name="PLoS Pathog.">
        <title>Diverse lifestyles and strategies of plant pathogenesis encoded in the genomes of eighteen Dothideomycetes fungi.</title>
        <authorList>
            <person name="Ohm R.A."/>
            <person name="Feau N."/>
            <person name="Henrissat B."/>
            <person name="Schoch C.L."/>
            <person name="Horwitz B.A."/>
            <person name="Barry K.W."/>
            <person name="Condon B.J."/>
            <person name="Copeland A.C."/>
            <person name="Dhillon B."/>
            <person name="Glaser F."/>
            <person name="Hesse C.N."/>
            <person name="Kosti I."/>
            <person name="LaButti K."/>
            <person name="Lindquist E.A."/>
            <person name="Lucas S."/>
            <person name="Salamov A.A."/>
            <person name="Bradshaw R.E."/>
            <person name="Ciuffetti L."/>
            <person name="Hamelin R.C."/>
            <person name="Kema G.H.J."/>
            <person name="Lawrence C."/>
            <person name="Scott J.A."/>
            <person name="Spatafora J.W."/>
            <person name="Turgeon B.G."/>
            <person name="de Wit P.J.G.M."/>
            <person name="Zhong S."/>
            <person name="Goodwin S.B."/>
            <person name="Grigoriev I.V."/>
        </authorList>
    </citation>
    <scope>NUCLEOTIDE SEQUENCE [LARGE SCALE GENOMIC DNA]</scope>
    <source>
        <strain evidence="3">NZE10 / CBS 128990</strain>
    </source>
</reference>
<dbReference type="EMBL" id="KB446543">
    <property type="protein sequence ID" value="EME40889.1"/>
    <property type="molecule type" value="Genomic_DNA"/>
</dbReference>
<feature type="region of interest" description="Disordered" evidence="1">
    <location>
        <begin position="63"/>
        <end position="125"/>
    </location>
</feature>
<dbReference type="AlphaFoldDB" id="N1PFK4"/>
<evidence type="ECO:0000313" key="3">
    <source>
        <dbReference type="Proteomes" id="UP000016933"/>
    </source>
</evidence>
<evidence type="ECO:0000313" key="2">
    <source>
        <dbReference type="EMBL" id="EME40889.1"/>
    </source>
</evidence>
<dbReference type="eggNOG" id="ENOG502TEMK">
    <property type="taxonomic scope" value="Eukaryota"/>
</dbReference>
<keyword evidence="3" id="KW-1185">Reference proteome</keyword>